<name>A0A1B1S4W2_9BACL</name>
<keyword evidence="2" id="KW-1185">Reference proteome</keyword>
<dbReference type="Proteomes" id="UP000053354">
    <property type="component" value="Chromosome"/>
</dbReference>
<gene>
    <name evidence="1" type="ORF">I858_014580</name>
</gene>
<sequence>MNLTVNGVVLSQKRSSLIIKELLRESVAEHAREVEAYLKDYTVEESESSITLRPPSVEGIQISLFKSS</sequence>
<dbReference type="AlphaFoldDB" id="A0A1B1S4W2"/>
<organism evidence="1 2">
    <name type="scientific">Planococcus versutus</name>
    <dbReference type="NCBI Taxonomy" id="1302659"/>
    <lineage>
        <taxon>Bacteria</taxon>
        <taxon>Bacillati</taxon>
        <taxon>Bacillota</taxon>
        <taxon>Bacilli</taxon>
        <taxon>Bacillales</taxon>
        <taxon>Caryophanaceae</taxon>
        <taxon>Planococcus</taxon>
    </lineage>
</organism>
<dbReference type="OrthoDB" id="2428455at2"/>
<evidence type="ECO:0000313" key="1">
    <source>
        <dbReference type="EMBL" id="ANU28214.1"/>
    </source>
</evidence>
<accession>A0A1B1S4W2</accession>
<dbReference type="RefSeq" id="WP_065524582.1">
    <property type="nucleotide sequence ID" value="NZ_CP016540.2"/>
</dbReference>
<dbReference type="KEGG" id="pll:I858_014580"/>
<reference evidence="1" key="1">
    <citation type="submission" date="2016-10" db="EMBL/GenBank/DDBJ databases">
        <authorList>
            <person name="See-Too W.S."/>
        </authorList>
    </citation>
    <scope>NUCLEOTIDE SEQUENCE</scope>
    <source>
        <strain evidence="1">L10.15</strain>
    </source>
</reference>
<proteinExistence type="predicted"/>
<evidence type="ECO:0000313" key="2">
    <source>
        <dbReference type="Proteomes" id="UP000053354"/>
    </source>
</evidence>
<dbReference type="EMBL" id="CP016540">
    <property type="protein sequence ID" value="ANU28214.1"/>
    <property type="molecule type" value="Genomic_DNA"/>
</dbReference>
<protein>
    <submittedName>
        <fullName evidence="1">Uncharacterized protein</fullName>
    </submittedName>
</protein>